<dbReference type="PANTHER" id="PTHR43434">
    <property type="entry name" value="PHOSPHOGLYCOLATE PHOSPHATASE"/>
    <property type="match status" value="1"/>
</dbReference>
<dbReference type="SFLD" id="SFLDS00003">
    <property type="entry name" value="Haloacid_Dehalogenase"/>
    <property type="match status" value="1"/>
</dbReference>
<dbReference type="EC" id="3.11.1.1" evidence="9"/>
<dbReference type="InterPro" id="IPR050155">
    <property type="entry name" value="HAD-like_hydrolase_sf"/>
</dbReference>
<name>A0A225DRJ9_9BACT</name>
<comment type="subunit">
    <text evidence="2">Homodimer.</text>
</comment>
<gene>
    <name evidence="10" type="ORF">FRUB_03322</name>
</gene>
<keyword evidence="4 10" id="KW-0378">Hydrolase</keyword>
<evidence type="ECO:0000256" key="8">
    <source>
        <dbReference type="ARBA" id="ARBA00056573"/>
    </source>
</evidence>
<keyword evidence="3" id="KW-0479">Metal-binding</keyword>
<dbReference type="InterPro" id="IPR023214">
    <property type="entry name" value="HAD_sf"/>
</dbReference>
<protein>
    <recommendedName>
        <fullName evidence="9">phosphonoacetaldehyde hydrolase</fullName>
        <ecNumber evidence="9">3.11.1.1</ecNumber>
    </recommendedName>
</protein>
<dbReference type="GO" id="GO:0050194">
    <property type="term" value="F:phosphonoacetaldehyde hydrolase activity"/>
    <property type="evidence" value="ECO:0007669"/>
    <property type="project" value="UniProtKB-EC"/>
</dbReference>
<dbReference type="InterPro" id="IPR006323">
    <property type="entry name" value="Phosphonoacetald_hydro"/>
</dbReference>
<dbReference type="FunFam" id="1.10.150.240:FF:000006">
    <property type="entry name" value="Phosphonoacetaldehyde hydrolase"/>
    <property type="match status" value="1"/>
</dbReference>
<evidence type="ECO:0000313" key="10">
    <source>
        <dbReference type="EMBL" id="OWK43723.1"/>
    </source>
</evidence>
<comment type="caution">
    <text evidence="10">The sequence shown here is derived from an EMBL/GenBank/DDBJ whole genome shotgun (WGS) entry which is preliminary data.</text>
</comment>
<evidence type="ECO:0000256" key="4">
    <source>
        <dbReference type="ARBA" id="ARBA00022801"/>
    </source>
</evidence>
<dbReference type="AlphaFoldDB" id="A0A225DRJ9"/>
<dbReference type="NCBIfam" id="TIGR01422">
    <property type="entry name" value="phosphonatase"/>
    <property type="match status" value="1"/>
</dbReference>
<dbReference type="Gene3D" id="1.10.150.240">
    <property type="entry name" value="Putative phosphatase, domain 2"/>
    <property type="match status" value="1"/>
</dbReference>
<evidence type="ECO:0000313" key="11">
    <source>
        <dbReference type="Proteomes" id="UP000214646"/>
    </source>
</evidence>
<dbReference type="HAMAP" id="MF_01375">
    <property type="entry name" value="PhnX"/>
    <property type="match status" value="1"/>
</dbReference>
<evidence type="ECO:0000256" key="5">
    <source>
        <dbReference type="ARBA" id="ARBA00022842"/>
    </source>
</evidence>
<dbReference type="GO" id="GO:0046872">
    <property type="term" value="F:metal ion binding"/>
    <property type="evidence" value="ECO:0007669"/>
    <property type="project" value="UniProtKB-KW"/>
</dbReference>
<evidence type="ECO:0000256" key="6">
    <source>
        <dbReference type="ARBA" id="ARBA00023270"/>
    </source>
</evidence>
<evidence type="ECO:0000256" key="1">
    <source>
        <dbReference type="ARBA" id="ARBA00001946"/>
    </source>
</evidence>
<dbReference type="GO" id="GO:0008967">
    <property type="term" value="F:phosphoglycolate phosphatase activity"/>
    <property type="evidence" value="ECO:0007669"/>
    <property type="project" value="TreeGrafter"/>
</dbReference>
<keyword evidence="11" id="KW-1185">Reference proteome</keyword>
<evidence type="ECO:0000256" key="9">
    <source>
        <dbReference type="ARBA" id="ARBA00066472"/>
    </source>
</evidence>
<organism evidence="10 11">
    <name type="scientific">Fimbriiglobus ruber</name>
    <dbReference type="NCBI Taxonomy" id="1908690"/>
    <lineage>
        <taxon>Bacteria</taxon>
        <taxon>Pseudomonadati</taxon>
        <taxon>Planctomycetota</taxon>
        <taxon>Planctomycetia</taxon>
        <taxon>Gemmatales</taxon>
        <taxon>Gemmataceae</taxon>
        <taxon>Fimbriiglobus</taxon>
    </lineage>
</organism>
<dbReference type="GO" id="GO:0006281">
    <property type="term" value="P:DNA repair"/>
    <property type="evidence" value="ECO:0007669"/>
    <property type="project" value="TreeGrafter"/>
</dbReference>
<dbReference type="InterPro" id="IPR036412">
    <property type="entry name" value="HAD-like_sf"/>
</dbReference>
<dbReference type="SUPFAM" id="SSF56784">
    <property type="entry name" value="HAD-like"/>
    <property type="match status" value="1"/>
</dbReference>
<dbReference type="SFLD" id="SFLDG01135">
    <property type="entry name" value="C1.5.6:_HAD__Beta-PGM__Phospha"/>
    <property type="match status" value="1"/>
</dbReference>
<accession>A0A225DRJ9</accession>
<dbReference type="GO" id="GO:0019700">
    <property type="term" value="P:organic phosphonate catabolic process"/>
    <property type="evidence" value="ECO:0007669"/>
    <property type="project" value="InterPro"/>
</dbReference>
<dbReference type="InterPro" id="IPR023198">
    <property type="entry name" value="PGP-like_dom2"/>
</dbReference>
<comment type="cofactor">
    <cofactor evidence="1">
        <name>Mg(2+)</name>
        <dbReference type="ChEBI" id="CHEBI:18420"/>
    </cofactor>
</comment>
<keyword evidence="6" id="KW-0704">Schiff base</keyword>
<keyword evidence="5" id="KW-0460">Magnesium</keyword>
<dbReference type="Pfam" id="PF00702">
    <property type="entry name" value="Hydrolase"/>
    <property type="match status" value="1"/>
</dbReference>
<dbReference type="PANTHER" id="PTHR43434:SF19">
    <property type="entry name" value="PHOSPHONOACETALDEHYDE HYDROLASE"/>
    <property type="match status" value="1"/>
</dbReference>
<sequence length="262" mass="28376">MVVFDWAGTTVDFGSVAPAGAFVEAFARKGVTVTSDEARAPMGVHKKAHIEAMLKSESVGAKWREAAGRDWTRDDIDALYQLVTPMQVEAARKHGRLVPGVRECVAALRARGIKVAATTGYFAAAAAAVYEVAAAQGYVPDFTICADEVPAGRPAPWMIFRAMERLCVYPPAAVVKVGDTIVDIEDGRNAGVWSVGVIDSSNEMGLSEEEFNALSAEERDSRRAAVHERYEAARANDIINNLNELLPLIDDINERLRACSRP</sequence>
<dbReference type="SFLD" id="SFLDG01129">
    <property type="entry name" value="C1.5:_HAD__Beta-PGM__Phosphata"/>
    <property type="match status" value="1"/>
</dbReference>
<dbReference type="Proteomes" id="UP000214646">
    <property type="component" value="Unassembled WGS sequence"/>
</dbReference>
<dbReference type="EMBL" id="NIDE01000004">
    <property type="protein sequence ID" value="OWK43723.1"/>
    <property type="molecule type" value="Genomic_DNA"/>
</dbReference>
<dbReference type="Gene3D" id="3.40.50.1000">
    <property type="entry name" value="HAD superfamily/HAD-like"/>
    <property type="match status" value="1"/>
</dbReference>
<evidence type="ECO:0000256" key="3">
    <source>
        <dbReference type="ARBA" id="ARBA00022723"/>
    </source>
</evidence>
<reference evidence="11" key="1">
    <citation type="submission" date="2017-06" db="EMBL/GenBank/DDBJ databases">
        <title>Genome analysis of Fimbriiglobus ruber SP5, the first member of the order Planctomycetales with confirmed chitinolytic capability.</title>
        <authorList>
            <person name="Ravin N.V."/>
            <person name="Rakitin A.L."/>
            <person name="Ivanova A.A."/>
            <person name="Beletsky A.V."/>
            <person name="Kulichevskaya I.S."/>
            <person name="Mardanov A.V."/>
            <person name="Dedysh S.N."/>
        </authorList>
    </citation>
    <scope>NUCLEOTIDE SEQUENCE [LARGE SCALE GENOMIC DNA]</scope>
    <source>
        <strain evidence="11">SP5</strain>
    </source>
</reference>
<dbReference type="GO" id="GO:0005829">
    <property type="term" value="C:cytosol"/>
    <property type="evidence" value="ECO:0007669"/>
    <property type="project" value="TreeGrafter"/>
</dbReference>
<comment type="function">
    <text evidence="8">Involved in phosphonate degradation.</text>
</comment>
<proteinExistence type="inferred from homology"/>
<dbReference type="OrthoDB" id="5504491at2"/>
<evidence type="ECO:0000256" key="7">
    <source>
        <dbReference type="ARBA" id="ARBA00052005"/>
    </source>
</evidence>
<evidence type="ECO:0000256" key="2">
    <source>
        <dbReference type="ARBA" id="ARBA00011738"/>
    </source>
</evidence>
<comment type="catalytic activity">
    <reaction evidence="7">
        <text>phosphonoacetaldehyde + H2O = acetaldehyde + phosphate + H(+)</text>
        <dbReference type="Rhea" id="RHEA:18905"/>
        <dbReference type="ChEBI" id="CHEBI:15343"/>
        <dbReference type="ChEBI" id="CHEBI:15377"/>
        <dbReference type="ChEBI" id="CHEBI:15378"/>
        <dbReference type="ChEBI" id="CHEBI:43474"/>
        <dbReference type="ChEBI" id="CHEBI:58383"/>
        <dbReference type="EC" id="3.11.1.1"/>
    </reaction>
</comment>